<dbReference type="Proteomes" id="UP001596445">
    <property type="component" value="Unassembled WGS sequence"/>
</dbReference>
<sequence length="382" mass="43030">MTSTSTTETTAAEDGTDIETRSEILFVYDAQDCNPNGDPYNDNQPRIDQATGQAVVTDVRLKRYLREQLQTDKHGVFIRTPDDDRQAFKRIDAALGMFEEVEEPEDFETVDAVKETFLKRAADVRYFGATFSFDVDNDETQDMIQDRFGSNLTGPVQFSPARSLNRVERNTESKRLTSVLSSDEENQQGTFAQDERLKYAIFPFHGVVNENGAADTHLSTDDVERLDTLLWRSIKNQTISRSKIGQAPRLYLRVEFESGFHTGDLHRTVELGTDDSPGELRDIRDVTIDVTETLRTLNEVKDKIEAVHIVGDRHLTCSVDLAADGLIESEEIDEAEIPEEFTAADLGNQIETAIGIEVNHIDVWEDFKATLPKQAVSEEEAE</sequence>
<accession>A0ABD5W4R9</accession>
<comment type="caution">
    <text evidence="1">The sequence shown here is derived from an EMBL/GenBank/DDBJ whole genome shotgun (WGS) entry which is preliminary data.</text>
</comment>
<dbReference type="Pfam" id="PF05107">
    <property type="entry name" value="Cas_Cas7"/>
    <property type="match status" value="1"/>
</dbReference>
<gene>
    <name evidence="1" type="primary">cas7b</name>
    <name evidence="1" type="ORF">ACFQQG_14650</name>
</gene>
<dbReference type="InterPro" id="IPR006482">
    <property type="entry name" value="Cas7_Csh2/Csh2"/>
</dbReference>
<dbReference type="EMBL" id="JBHSZI010000001">
    <property type="protein sequence ID" value="MFC7059193.1"/>
    <property type="molecule type" value="Genomic_DNA"/>
</dbReference>
<dbReference type="RefSeq" id="WP_267161933.1">
    <property type="nucleotide sequence ID" value="NZ_CP112972.1"/>
</dbReference>
<dbReference type="NCBIfam" id="TIGR02590">
    <property type="entry name" value="cas_Csh2"/>
    <property type="match status" value="1"/>
</dbReference>
<evidence type="ECO:0000313" key="1">
    <source>
        <dbReference type="EMBL" id="MFC7059193.1"/>
    </source>
</evidence>
<organism evidence="1 2">
    <name type="scientific">Halovenus salina</name>
    <dbReference type="NCBI Taxonomy" id="1510225"/>
    <lineage>
        <taxon>Archaea</taxon>
        <taxon>Methanobacteriati</taxon>
        <taxon>Methanobacteriota</taxon>
        <taxon>Stenosarchaea group</taxon>
        <taxon>Halobacteria</taxon>
        <taxon>Halobacteriales</taxon>
        <taxon>Haloarculaceae</taxon>
        <taxon>Halovenus</taxon>
    </lineage>
</organism>
<reference evidence="1 2" key="1">
    <citation type="journal article" date="2019" name="Int. J. Syst. Evol. Microbiol.">
        <title>The Global Catalogue of Microorganisms (GCM) 10K type strain sequencing project: providing services to taxonomists for standard genome sequencing and annotation.</title>
        <authorList>
            <consortium name="The Broad Institute Genomics Platform"/>
            <consortium name="The Broad Institute Genome Sequencing Center for Infectious Disease"/>
            <person name="Wu L."/>
            <person name="Ma J."/>
        </authorList>
    </citation>
    <scope>NUCLEOTIDE SEQUENCE [LARGE SCALE GENOMIC DNA]</scope>
    <source>
        <strain evidence="1 2">JCM 30072</strain>
    </source>
</reference>
<protein>
    <submittedName>
        <fullName evidence="1">Type I-B CRISPR-associated protein Cas7/Csh2</fullName>
    </submittedName>
</protein>
<name>A0ABD5W4R9_9EURY</name>
<dbReference type="GeneID" id="76631297"/>
<dbReference type="NCBIfam" id="TIGR01595">
    <property type="entry name" value="cas_CT1132"/>
    <property type="match status" value="1"/>
</dbReference>
<keyword evidence="2" id="KW-1185">Reference proteome</keyword>
<proteinExistence type="predicted"/>
<dbReference type="InterPro" id="IPR013419">
    <property type="entry name" value="CRISPR-assoc_prot_Cas7/Csh2"/>
</dbReference>
<dbReference type="AlphaFoldDB" id="A0ABD5W4R9"/>
<evidence type="ECO:0000313" key="2">
    <source>
        <dbReference type="Proteomes" id="UP001596445"/>
    </source>
</evidence>